<dbReference type="Pfam" id="PF00675">
    <property type="entry name" value="Peptidase_M16"/>
    <property type="match status" value="1"/>
</dbReference>
<dbReference type="PANTHER" id="PTHR11851:SF49">
    <property type="entry name" value="MITOCHONDRIAL-PROCESSING PEPTIDASE SUBUNIT ALPHA"/>
    <property type="match status" value="1"/>
</dbReference>
<dbReference type="GO" id="GO:0046872">
    <property type="term" value="F:metal ion binding"/>
    <property type="evidence" value="ECO:0007669"/>
    <property type="project" value="InterPro"/>
</dbReference>
<accession>A0A2W6A3D2</accession>
<dbReference type="PROSITE" id="PS00143">
    <property type="entry name" value="INSULINASE"/>
    <property type="match status" value="1"/>
</dbReference>
<dbReference type="Gene3D" id="3.30.830.10">
    <property type="entry name" value="Metalloenzyme, LuxS/M16 peptidase-like"/>
    <property type="match status" value="2"/>
</dbReference>
<dbReference type="InterPro" id="IPR050361">
    <property type="entry name" value="MPP/UQCRC_Complex"/>
</dbReference>
<feature type="domain" description="Peptidase M16 C-terminal" evidence="4">
    <location>
        <begin position="180"/>
        <end position="355"/>
    </location>
</feature>
<dbReference type="SUPFAM" id="SSF63411">
    <property type="entry name" value="LuxS/MPP-like metallohydrolase"/>
    <property type="match status" value="2"/>
</dbReference>
<dbReference type="InterPro" id="IPR011249">
    <property type="entry name" value="Metalloenz_LuxS/M16"/>
</dbReference>
<comment type="similarity">
    <text evidence="1 2">Belongs to the peptidase M16 family.</text>
</comment>
<feature type="domain" description="Peptidase M16 N-terminal" evidence="3">
    <location>
        <begin position="35"/>
        <end position="174"/>
    </location>
</feature>
<dbReference type="InterPro" id="IPR011765">
    <property type="entry name" value="Pept_M16_N"/>
</dbReference>
<evidence type="ECO:0000256" key="1">
    <source>
        <dbReference type="ARBA" id="ARBA00007261"/>
    </source>
</evidence>
<dbReference type="GO" id="GO:0004222">
    <property type="term" value="F:metalloendopeptidase activity"/>
    <property type="evidence" value="ECO:0007669"/>
    <property type="project" value="InterPro"/>
</dbReference>
<dbReference type="AlphaFoldDB" id="A0A2W6A3D2"/>
<dbReference type="InterPro" id="IPR007863">
    <property type="entry name" value="Peptidase_M16_C"/>
</dbReference>
<reference evidence="5 6" key="1">
    <citation type="journal article" date="2017" name="Nature">
        <title>Atmospheric trace gases support primary production in Antarctic desert surface soil.</title>
        <authorList>
            <person name="Ji M."/>
            <person name="Greening C."/>
            <person name="Vanwonterghem I."/>
            <person name="Carere C.R."/>
            <person name="Bay S.K."/>
            <person name="Steen J.A."/>
            <person name="Montgomery K."/>
            <person name="Lines T."/>
            <person name="Beardall J."/>
            <person name="van Dorst J."/>
            <person name="Snape I."/>
            <person name="Stott M.B."/>
            <person name="Hugenholtz P."/>
            <person name="Ferrari B.C."/>
        </authorList>
    </citation>
    <scope>NUCLEOTIDE SEQUENCE [LARGE SCALE GENOMIC DNA]</scope>
    <source>
        <strain evidence="5">RRmetagenome_bin12</strain>
    </source>
</reference>
<proteinExistence type="inferred from homology"/>
<name>A0A2W6A3D2_9BACT</name>
<protein>
    <submittedName>
        <fullName evidence="5">Insulinase family protein</fullName>
    </submittedName>
</protein>
<evidence type="ECO:0000259" key="4">
    <source>
        <dbReference type="Pfam" id="PF05193"/>
    </source>
</evidence>
<evidence type="ECO:0000313" key="6">
    <source>
        <dbReference type="Proteomes" id="UP000248724"/>
    </source>
</evidence>
<sequence length="435" mass="47031">MTSHAPAVAAAADSGHVRTVLDGGVRLLAAPMRERASVSIAFMFGTGSRVESAGECGLAHFIEHMVFKGGETYPTARQISEAVEGVGGVLNASTDREATIFWAKVPAERIDVAVSVLSDMLFRPRFLPDDVERERQVVIEELRMYEDSPQDHVHTLFDAVMWPDHPLGWDVAGTEATVQSFSADDCRRHLQRHYRRDDLVVSAAGALDSAAIAELVSASLQRWPDHAGESVEPLPASAPSGAAVSILDRRASQANIVLGARAPSYRDERRFVADILNVVLGEGMSSRLFLELREERGLAYDVHSFLTRVADSGTLAISLGCEPKRALVAIRAAVAELKRLATEPVPHAELERAKEYARGRLSVQLESTSALCNHLGQQELLTGEILLASDIAERLVAVDPESVRALAAEILSGGLRAAVVGPFRKPEPFLEVLSA</sequence>
<dbReference type="PANTHER" id="PTHR11851">
    <property type="entry name" value="METALLOPROTEASE"/>
    <property type="match status" value="1"/>
</dbReference>
<dbReference type="InterPro" id="IPR001431">
    <property type="entry name" value="Pept_M16_Zn_BS"/>
</dbReference>
<evidence type="ECO:0000313" key="5">
    <source>
        <dbReference type="EMBL" id="PZR79888.1"/>
    </source>
</evidence>
<gene>
    <name evidence="5" type="ORF">DLM65_09560</name>
</gene>
<dbReference type="Proteomes" id="UP000248724">
    <property type="component" value="Unassembled WGS sequence"/>
</dbReference>
<evidence type="ECO:0000259" key="3">
    <source>
        <dbReference type="Pfam" id="PF00675"/>
    </source>
</evidence>
<organism evidence="5 6">
    <name type="scientific">Candidatus Aeolococcus gillhamiae</name>
    <dbReference type="NCBI Taxonomy" id="3127015"/>
    <lineage>
        <taxon>Bacteria</taxon>
        <taxon>Bacillati</taxon>
        <taxon>Candidatus Dormiibacterota</taxon>
        <taxon>Candidatus Dormibacteria</taxon>
        <taxon>Candidatus Aeolococcales</taxon>
        <taxon>Candidatus Aeolococcaceae</taxon>
        <taxon>Candidatus Aeolococcus</taxon>
    </lineage>
</organism>
<comment type="caution">
    <text evidence="5">The sequence shown here is derived from an EMBL/GenBank/DDBJ whole genome shotgun (WGS) entry which is preliminary data.</text>
</comment>
<dbReference type="GO" id="GO:0006508">
    <property type="term" value="P:proteolysis"/>
    <property type="evidence" value="ECO:0007669"/>
    <property type="project" value="InterPro"/>
</dbReference>
<evidence type="ECO:0000256" key="2">
    <source>
        <dbReference type="RuleBase" id="RU004447"/>
    </source>
</evidence>
<dbReference type="Pfam" id="PF05193">
    <property type="entry name" value="Peptidase_M16_C"/>
    <property type="match status" value="1"/>
</dbReference>
<dbReference type="EMBL" id="QHBU01000185">
    <property type="protein sequence ID" value="PZR79888.1"/>
    <property type="molecule type" value="Genomic_DNA"/>
</dbReference>